<evidence type="ECO:0000256" key="1">
    <source>
        <dbReference type="ARBA" id="ARBA00004123"/>
    </source>
</evidence>
<dbReference type="PANTHER" id="PTHR15367">
    <property type="entry name" value="DNA-DIRECTED RNA POLYMERASE III"/>
    <property type="match status" value="1"/>
</dbReference>
<dbReference type="EMBL" id="CP042197">
    <property type="protein sequence ID" value="QDS75215.1"/>
    <property type="molecule type" value="Genomic_DNA"/>
</dbReference>
<feature type="compositionally biased region" description="Gly residues" evidence="5">
    <location>
        <begin position="233"/>
        <end position="243"/>
    </location>
</feature>
<dbReference type="AlphaFoldDB" id="A0A517LHU4"/>
<evidence type="ECO:0000256" key="3">
    <source>
        <dbReference type="ARBA" id="ARBA00023242"/>
    </source>
</evidence>
<comment type="function">
    <text evidence="4">DNA-dependent RNA polymerase catalyzes the transcription of DNA into RNA using the four ribonucleoside triphosphates as substrates. Specific peripheric component of RNA polymerase III which synthesizes small RNAs, such as 5S rRNA and tRNAs.</text>
</comment>
<feature type="compositionally biased region" description="Acidic residues" evidence="5">
    <location>
        <begin position="177"/>
        <end position="209"/>
    </location>
</feature>
<feature type="compositionally biased region" description="Gly residues" evidence="5">
    <location>
        <begin position="1"/>
        <end position="21"/>
    </location>
</feature>
<dbReference type="GO" id="GO:0006383">
    <property type="term" value="P:transcription by RNA polymerase III"/>
    <property type="evidence" value="ECO:0007669"/>
    <property type="project" value="UniProtKB-UniRule"/>
</dbReference>
<comment type="subunit">
    <text evidence="4">Component of the RNA polymerase III (Pol III) complex.</text>
</comment>
<feature type="region of interest" description="Disordered" evidence="5">
    <location>
        <begin position="1"/>
        <end position="49"/>
    </location>
</feature>
<comment type="subcellular location">
    <subcellularLocation>
        <location evidence="1 4">Nucleus</location>
    </subcellularLocation>
</comment>
<protein>
    <recommendedName>
        <fullName evidence="4">DNA-directed RNA polymerase III subunit</fullName>
    </recommendedName>
</protein>
<dbReference type="GO" id="GO:0005666">
    <property type="term" value="C:RNA polymerase III complex"/>
    <property type="evidence" value="ECO:0007669"/>
    <property type="project" value="UniProtKB-UniRule"/>
</dbReference>
<evidence type="ECO:0000313" key="6">
    <source>
        <dbReference type="EMBL" id="QDS75215.1"/>
    </source>
</evidence>
<proteinExistence type="inferred from homology"/>
<dbReference type="PIRSF" id="PIRSF000777">
    <property type="entry name" value="RNA_polIII_C31"/>
    <property type="match status" value="1"/>
</dbReference>
<keyword evidence="3 4" id="KW-0539">Nucleus</keyword>
<organism evidence="6 7">
    <name type="scientific">Venturia effusa</name>
    <dbReference type="NCBI Taxonomy" id="50376"/>
    <lineage>
        <taxon>Eukaryota</taxon>
        <taxon>Fungi</taxon>
        <taxon>Dikarya</taxon>
        <taxon>Ascomycota</taxon>
        <taxon>Pezizomycotina</taxon>
        <taxon>Dothideomycetes</taxon>
        <taxon>Pleosporomycetidae</taxon>
        <taxon>Venturiales</taxon>
        <taxon>Venturiaceae</taxon>
        <taxon>Venturia</taxon>
    </lineage>
</organism>
<dbReference type="InterPro" id="IPR024661">
    <property type="entry name" value="RNA_pol_III_Rpc31"/>
</dbReference>
<dbReference type="STRING" id="50376.A0A517LHU4"/>
<dbReference type="PANTHER" id="PTHR15367:SF2">
    <property type="entry name" value="DNA-DIRECTED RNA POLYMERASE III SUBUNIT"/>
    <property type="match status" value="1"/>
</dbReference>
<accession>A0A517LHU4</accession>
<evidence type="ECO:0000256" key="2">
    <source>
        <dbReference type="ARBA" id="ARBA00008352"/>
    </source>
</evidence>
<name>A0A517LHU4_9PEZI</name>
<reference evidence="6 7" key="1">
    <citation type="submission" date="2019-07" db="EMBL/GenBank/DDBJ databases">
        <title>Finished genome of Venturia effusa.</title>
        <authorList>
            <person name="Young C.A."/>
            <person name="Cox M.P."/>
            <person name="Ganley A.R.D."/>
            <person name="David W.J."/>
        </authorList>
    </citation>
    <scope>NUCLEOTIDE SEQUENCE [LARGE SCALE GENOMIC DNA]</scope>
    <source>
        <strain evidence="7">albino</strain>
    </source>
</reference>
<dbReference type="Pfam" id="PF11705">
    <property type="entry name" value="RNA_pol_3_Rpc31"/>
    <property type="match status" value="1"/>
</dbReference>
<keyword evidence="7" id="KW-1185">Reference proteome</keyword>
<evidence type="ECO:0000256" key="5">
    <source>
        <dbReference type="SAM" id="MobiDB-lite"/>
    </source>
</evidence>
<evidence type="ECO:0000256" key="4">
    <source>
        <dbReference type="PIRNR" id="PIRNR000777"/>
    </source>
</evidence>
<dbReference type="OrthoDB" id="5377312at2759"/>
<dbReference type="Proteomes" id="UP000316270">
    <property type="component" value="Chromosome 13"/>
</dbReference>
<gene>
    <name evidence="6" type="ORF">FKW77_000191</name>
</gene>
<sequence length="243" mass="27317">MAARGGAGRPAGRGGRRGPGGLEAENRFKVSYDPRPTYPNMENPPPRIDADDWEADCVMYMREISRRRKLEPYYVPAVVGDSRTTKSRAATATARFDPFNGPATYSQKYHMPVRTAPDFTGKSWLKSILPLELHHVVDPAVPRPAWMEKDDKKMSATTVAAVKKPLKTAVNLNLIDGNDEEDEEEDLDKEAEPEELDENWEEDEDEDMDYEKGEKDDYNAEQYFDNGEDEGEAFGGDADGGEY</sequence>
<feature type="region of interest" description="Disordered" evidence="5">
    <location>
        <begin position="172"/>
        <end position="243"/>
    </location>
</feature>
<evidence type="ECO:0000313" key="7">
    <source>
        <dbReference type="Proteomes" id="UP000316270"/>
    </source>
</evidence>
<comment type="similarity">
    <text evidence="2 4">Belongs to the eukaryotic RPC7 RNA polymerase subunit family.</text>
</comment>